<evidence type="ECO:0000313" key="9">
    <source>
        <dbReference type="Proteomes" id="UP001470230"/>
    </source>
</evidence>
<dbReference type="Pfam" id="PF00632">
    <property type="entry name" value="HECT"/>
    <property type="match status" value="1"/>
</dbReference>
<feature type="domain" description="HECT" evidence="7">
    <location>
        <begin position="496"/>
        <end position="811"/>
    </location>
</feature>
<dbReference type="Gene3D" id="3.90.1750.10">
    <property type="entry name" value="Hect, E3 ligase catalytic domains"/>
    <property type="match status" value="1"/>
</dbReference>
<dbReference type="Gene3D" id="3.30.2410.10">
    <property type="entry name" value="Hect, E3 ligase catalytic domain"/>
    <property type="match status" value="1"/>
</dbReference>
<name>A0ABR2HXQ0_9EUKA</name>
<evidence type="ECO:0000256" key="1">
    <source>
        <dbReference type="ARBA" id="ARBA00000885"/>
    </source>
</evidence>
<comment type="catalytic activity">
    <reaction evidence="1">
        <text>S-ubiquitinyl-[E2 ubiquitin-conjugating enzyme]-L-cysteine + [acceptor protein]-L-lysine = [E2 ubiquitin-conjugating enzyme]-L-cysteine + N(6)-ubiquitinyl-[acceptor protein]-L-lysine.</text>
        <dbReference type="EC" id="2.3.2.26"/>
    </reaction>
</comment>
<proteinExistence type="predicted"/>
<dbReference type="PROSITE" id="PS50237">
    <property type="entry name" value="HECT"/>
    <property type="match status" value="1"/>
</dbReference>
<protein>
    <recommendedName>
        <fullName evidence="3">HECT-type E3 ubiquitin transferase</fullName>
        <ecNumber evidence="3">2.3.2.26</ecNumber>
    </recommendedName>
</protein>
<accession>A0ABR2HXQ0</accession>
<dbReference type="Proteomes" id="UP001470230">
    <property type="component" value="Unassembled WGS sequence"/>
</dbReference>
<dbReference type="EMBL" id="JAPFFF010000021">
    <property type="protein sequence ID" value="KAK8854410.1"/>
    <property type="molecule type" value="Genomic_DNA"/>
</dbReference>
<evidence type="ECO:0000259" key="7">
    <source>
        <dbReference type="PROSITE" id="PS50237"/>
    </source>
</evidence>
<reference evidence="8 9" key="1">
    <citation type="submission" date="2024-04" db="EMBL/GenBank/DDBJ databases">
        <title>Tritrichomonas musculus Genome.</title>
        <authorList>
            <person name="Alves-Ferreira E."/>
            <person name="Grigg M."/>
            <person name="Lorenzi H."/>
            <person name="Galac M."/>
        </authorList>
    </citation>
    <scope>NUCLEOTIDE SEQUENCE [LARGE SCALE GENOMIC DNA]</scope>
    <source>
        <strain evidence="8 9">EAF2021</strain>
    </source>
</reference>
<keyword evidence="5 6" id="KW-0833">Ubl conjugation pathway</keyword>
<evidence type="ECO:0000313" key="8">
    <source>
        <dbReference type="EMBL" id="KAK8854410.1"/>
    </source>
</evidence>
<comment type="pathway">
    <text evidence="2">Protein modification; protein ubiquitination.</text>
</comment>
<comment type="caution">
    <text evidence="8">The sequence shown here is derived from an EMBL/GenBank/DDBJ whole genome shotgun (WGS) entry which is preliminary data.</text>
</comment>
<evidence type="ECO:0000256" key="2">
    <source>
        <dbReference type="ARBA" id="ARBA00004906"/>
    </source>
</evidence>
<dbReference type="InterPro" id="IPR050409">
    <property type="entry name" value="E3_ubiq-protein_ligase"/>
</dbReference>
<evidence type="ECO:0000256" key="6">
    <source>
        <dbReference type="PROSITE-ProRule" id="PRU00104"/>
    </source>
</evidence>
<dbReference type="EC" id="2.3.2.26" evidence="3"/>
<evidence type="ECO:0000256" key="5">
    <source>
        <dbReference type="ARBA" id="ARBA00022786"/>
    </source>
</evidence>
<gene>
    <name evidence="8" type="ORF">M9Y10_016972</name>
</gene>
<dbReference type="SMART" id="SM00119">
    <property type="entry name" value="HECTc"/>
    <property type="match status" value="1"/>
</dbReference>
<dbReference type="InterPro" id="IPR035983">
    <property type="entry name" value="Hect_E3_ubiquitin_ligase"/>
</dbReference>
<dbReference type="PANTHER" id="PTHR11254">
    <property type="entry name" value="HECT DOMAIN UBIQUITIN-PROTEIN LIGASE"/>
    <property type="match status" value="1"/>
</dbReference>
<feature type="active site" description="Glycyl thioester intermediate" evidence="6">
    <location>
        <position position="780"/>
    </location>
</feature>
<sequence length="811" mass="95182">MNQETPLTSTVNEVTERDLICQLLKIATKVKIVSYDLVFDILKKLANNHMQNGDDYVVESLFFSYITSCKEEISRNFSSVHSIQYSRTMSQYEIAFLLIIFPKRNINFKNKLILQSWKILTNDDFDINNIKISKFLSYSLLRYLCNYFDNDWVLDYKKIETNNLINDFFNNLYHPLNISSINEEDNTIDAYATIDFWKNIISNNDSLENLSINVNDDTYRFNMAAIFKFLNTNIKINYNINNFAFQDSITCDIAKLIKTKLELNELLEYRSLSSETKNLCTLIAFLIMNNTSLEKLKSLEESMNPRSFMILMLIYSNYSDEISAEYQIELIKKNIDIKNSNDFILLSILLNKMKENKITDFSGLPKDIATIDEEENQSNSNLFSIMIEKDTNILKAFIKNNEIDAIYSLFKNATNTERFVKFIKEDRQTLKDLKKILLKIQFKRDTPCNFLKETKLIDLFQLHEKQNLCINPKFTSRIEMRVHRNKVLYDSINFCKNKQMKNKIISVKYLNENGIDGGGLKRDWFTSVSQRIIESGVFVPVPSGFKLTFNEKKFNYNIVQFTGKLIALSILNKVNIPIKLTSWIWKGLLNEKVTLEDMKDYDSEIYHSLKWIAENDPEPLMMTFVNSSNCELCPNGSNIDLNESNKNEYINLMIHDILDKKFISNINALKSGFAYCIYMRQFSMFIDSNDLRRIVNGTDYINVNEWKRNTLNPNHESRYFNDFFRMISKWPQEKLKKLLKFITGSSQVPFNGFRQYKYDGGQIKLCIIRESERLPIAHTCYNSLELPKYKDLNILERKLSMAIDCQSFEIE</sequence>
<dbReference type="InterPro" id="IPR000569">
    <property type="entry name" value="HECT_dom"/>
</dbReference>
<dbReference type="SUPFAM" id="SSF56204">
    <property type="entry name" value="Hect, E3 ligase catalytic domain"/>
    <property type="match status" value="1"/>
</dbReference>
<organism evidence="8 9">
    <name type="scientific">Tritrichomonas musculus</name>
    <dbReference type="NCBI Taxonomy" id="1915356"/>
    <lineage>
        <taxon>Eukaryota</taxon>
        <taxon>Metamonada</taxon>
        <taxon>Parabasalia</taxon>
        <taxon>Tritrichomonadida</taxon>
        <taxon>Tritrichomonadidae</taxon>
        <taxon>Tritrichomonas</taxon>
    </lineage>
</organism>
<dbReference type="Gene3D" id="3.30.2160.10">
    <property type="entry name" value="Hect, E3 ligase catalytic domain"/>
    <property type="match status" value="1"/>
</dbReference>
<evidence type="ECO:0000256" key="3">
    <source>
        <dbReference type="ARBA" id="ARBA00012485"/>
    </source>
</evidence>
<dbReference type="PANTHER" id="PTHR11254:SF440">
    <property type="entry name" value="E3 UBIQUITIN-PROTEIN LIGASE NEDD-4"/>
    <property type="match status" value="1"/>
</dbReference>
<evidence type="ECO:0000256" key="4">
    <source>
        <dbReference type="ARBA" id="ARBA00022679"/>
    </source>
</evidence>
<keyword evidence="9" id="KW-1185">Reference proteome</keyword>
<keyword evidence="4" id="KW-0808">Transferase</keyword>